<dbReference type="PANTHER" id="PTHR47870:SF1">
    <property type="entry name" value="CYTOCHROME C-TYPE BIOGENESIS PROTEIN CCMH"/>
    <property type="match status" value="1"/>
</dbReference>
<dbReference type="GO" id="GO:0017004">
    <property type="term" value="P:cytochrome complex assembly"/>
    <property type="evidence" value="ECO:0007669"/>
    <property type="project" value="UniProtKB-KW"/>
</dbReference>
<keyword evidence="9" id="KW-1185">Reference proteome</keyword>
<feature type="domain" description="Cytochrome c-type biogenesis protein H Ig-like" evidence="6">
    <location>
        <begin position="228"/>
        <end position="332"/>
    </location>
</feature>
<reference evidence="8 9" key="1">
    <citation type="submission" date="2015-05" db="EMBL/GenBank/DDBJ databases">
        <title>Genome sequencing and analysis of members of genus Stenotrophomonas.</title>
        <authorList>
            <person name="Patil P.P."/>
            <person name="Midha S."/>
            <person name="Patil P.B."/>
        </authorList>
    </citation>
    <scope>NUCLEOTIDE SEQUENCE [LARGE SCALE GENOMIC DNA]</scope>
    <source>
        <strain evidence="8 9">DSM 21508</strain>
    </source>
</reference>
<dbReference type="Proteomes" id="UP000051386">
    <property type="component" value="Unassembled WGS sequence"/>
</dbReference>
<evidence type="ECO:0000256" key="5">
    <source>
        <dbReference type="SAM" id="Phobius"/>
    </source>
</evidence>
<gene>
    <name evidence="8" type="ORF">ABB28_01085</name>
</gene>
<accession>A0A0R0D6K9</accession>
<dbReference type="InterPro" id="IPR056413">
    <property type="entry name" value="TPR_CcmH_CycH"/>
</dbReference>
<comment type="caution">
    <text evidence="8">The sequence shown here is derived from an EMBL/GenBank/DDBJ whole genome shotgun (WGS) entry which is preliminary data.</text>
</comment>
<evidence type="ECO:0000256" key="4">
    <source>
        <dbReference type="PROSITE-ProRule" id="PRU00339"/>
    </source>
</evidence>
<dbReference type="InterPro" id="IPR051263">
    <property type="entry name" value="C-type_cytochrome_biogenesis"/>
</dbReference>
<keyword evidence="5" id="KW-0812">Transmembrane</keyword>
<evidence type="ECO:0000256" key="3">
    <source>
        <dbReference type="ARBA" id="ARBA00022803"/>
    </source>
</evidence>
<dbReference type="PROSITE" id="PS50005">
    <property type="entry name" value="TPR"/>
    <property type="match status" value="1"/>
</dbReference>
<feature type="domain" description="Cytochrome c-type biogenesis protein H TPR" evidence="7">
    <location>
        <begin position="62"/>
        <end position="191"/>
    </location>
</feature>
<proteinExistence type="predicted"/>
<evidence type="ECO:0000259" key="6">
    <source>
        <dbReference type="Pfam" id="PF23892"/>
    </source>
</evidence>
<dbReference type="Gene3D" id="1.25.40.10">
    <property type="entry name" value="Tetratricopeptide repeat domain"/>
    <property type="match status" value="1"/>
</dbReference>
<keyword evidence="1" id="KW-0677">Repeat</keyword>
<dbReference type="EMBL" id="LDJK01000004">
    <property type="protein sequence ID" value="KRG77253.1"/>
    <property type="molecule type" value="Genomic_DNA"/>
</dbReference>
<dbReference type="AlphaFoldDB" id="A0A0R0D6K9"/>
<evidence type="ECO:0000256" key="1">
    <source>
        <dbReference type="ARBA" id="ARBA00022737"/>
    </source>
</evidence>
<evidence type="ECO:0000313" key="9">
    <source>
        <dbReference type="Proteomes" id="UP000051386"/>
    </source>
</evidence>
<organism evidence="8 9">
    <name type="scientific">Stenotrophomonas chelatiphaga</name>
    <dbReference type="NCBI Taxonomy" id="517011"/>
    <lineage>
        <taxon>Bacteria</taxon>
        <taxon>Pseudomonadati</taxon>
        <taxon>Pseudomonadota</taxon>
        <taxon>Gammaproteobacteria</taxon>
        <taxon>Lysobacterales</taxon>
        <taxon>Lysobacteraceae</taxon>
        <taxon>Stenotrophomonas</taxon>
    </lineage>
</organism>
<evidence type="ECO:0000256" key="2">
    <source>
        <dbReference type="ARBA" id="ARBA00022748"/>
    </source>
</evidence>
<evidence type="ECO:0000313" key="8">
    <source>
        <dbReference type="EMBL" id="KRG77253.1"/>
    </source>
</evidence>
<dbReference type="PATRIC" id="fig|517011.3.peg.1622"/>
<keyword evidence="5" id="KW-1133">Transmembrane helix</keyword>
<keyword evidence="2" id="KW-0201">Cytochrome c-type biogenesis</keyword>
<dbReference type="InterPro" id="IPR011990">
    <property type="entry name" value="TPR-like_helical_dom_sf"/>
</dbReference>
<protein>
    <submittedName>
        <fullName evidence="8">Cytochrome C biogenesis protein</fullName>
    </submittedName>
</protein>
<dbReference type="Pfam" id="PF23892">
    <property type="entry name" value="Ig_CycH"/>
    <property type="match status" value="1"/>
</dbReference>
<dbReference type="InterPro" id="IPR019734">
    <property type="entry name" value="TPR_rpt"/>
</dbReference>
<keyword evidence="5" id="KW-0472">Membrane</keyword>
<feature type="transmembrane region" description="Helical" evidence="5">
    <location>
        <begin position="30"/>
        <end position="51"/>
    </location>
</feature>
<keyword evidence="3 4" id="KW-0802">TPR repeat</keyword>
<dbReference type="InterPro" id="IPR056412">
    <property type="entry name" value="Ig_CycH"/>
</dbReference>
<name>A0A0R0D6K9_9GAMM</name>
<evidence type="ECO:0000259" key="7">
    <source>
        <dbReference type="Pfam" id="PF23914"/>
    </source>
</evidence>
<sequence length="335" mass="34676">MVTAALAALAGVAGLLLALAVLWPLRARGRLGFLAACLSIGAASASLYLLVGDPRAAQAPAAPSLAELRDGVQALEQALEQEPQRADGWVLLGRSRAELGQLDAAAAAYSRAAALAPDDAGVLVEAAQARAQADQEKRFDDVAIGWLQHALQVQPDAERAAWLLGIALRQRGRDGEAVAVWSALLPRLQPGAAAALEQQLVIARAAAGAQAPAAAAGAVQEKAAALVRVRIALPPGFDPTQWPQGAALFVLARAPGGPPMPVAVRRYPLQALPASVSLSDADSPMPTQPLSAHARVEVLARLSRDGTAAHADGDLQSEPVMVQLPQRGELELQLR</sequence>
<feature type="repeat" description="TPR" evidence="4">
    <location>
        <begin position="86"/>
        <end position="119"/>
    </location>
</feature>
<dbReference type="Pfam" id="PF23914">
    <property type="entry name" value="TPR_CcmH_CycH"/>
    <property type="match status" value="1"/>
</dbReference>
<dbReference type="SUPFAM" id="SSF48452">
    <property type="entry name" value="TPR-like"/>
    <property type="match status" value="1"/>
</dbReference>
<dbReference type="PANTHER" id="PTHR47870">
    <property type="entry name" value="CYTOCHROME C-TYPE BIOGENESIS PROTEIN CCMH"/>
    <property type="match status" value="1"/>
</dbReference>
<dbReference type="RefSeq" id="WP_057506855.1">
    <property type="nucleotide sequence ID" value="NZ_LDJK01000004.1"/>
</dbReference>